<dbReference type="EMBL" id="VSWD01000007">
    <property type="protein sequence ID" value="KAK3097283.1"/>
    <property type="molecule type" value="Genomic_DNA"/>
</dbReference>
<feature type="domain" description="DRBM" evidence="2">
    <location>
        <begin position="15"/>
        <end position="82"/>
    </location>
</feature>
<dbReference type="AlphaFoldDB" id="A0AA88Y3B1"/>
<dbReference type="GO" id="GO:0006396">
    <property type="term" value="P:RNA processing"/>
    <property type="evidence" value="ECO:0007669"/>
    <property type="project" value="InterPro"/>
</dbReference>
<evidence type="ECO:0000256" key="1">
    <source>
        <dbReference type="PROSITE-ProRule" id="PRU00266"/>
    </source>
</evidence>
<dbReference type="GO" id="GO:0005737">
    <property type="term" value="C:cytoplasm"/>
    <property type="evidence" value="ECO:0007669"/>
    <property type="project" value="TreeGrafter"/>
</dbReference>
<dbReference type="SMART" id="SM00552">
    <property type="entry name" value="ADEAMc"/>
    <property type="match status" value="1"/>
</dbReference>
<dbReference type="Pfam" id="PF02137">
    <property type="entry name" value="A_deamin"/>
    <property type="match status" value="1"/>
</dbReference>
<feature type="domain" description="A to I editase" evidence="3">
    <location>
        <begin position="152"/>
        <end position="482"/>
    </location>
</feature>
<dbReference type="PANTHER" id="PTHR10910">
    <property type="entry name" value="EUKARYOTE SPECIFIC DSRNA BINDING PROTEIN"/>
    <property type="match status" value="1"/>
</dbReference>
<comment type="caution">
    <text evidence="4">The sequence shown here is derived from an EMBL/GenBank/DDBJ whole genome shotgun (WGS) entry which is preliminary data.</text>
</comment>
<keyword evidence="5" id="KW-1185">Reference proteome</keyword>
<organism evidence="4 5">
    <name type="scientific">Pinctada imbricata</name>
    <name type="common">Atlantic pearl-oyster</name>
    <name type="synonym">Pinctada martensii</name>
    <dbReference type="NCBI Taxonomy" id="66713"/>
    <lineage>
        <taxon>Eukaryota</taxon>
        <taxon>Metazoa</taxon>
        <taxon>Spiralia</taxon>
        <taxon>Lophotrochozoa</taxon>
        <taxon>Mollusca</taxon>
        <taxon>Bivalvia</taxon>
        <taxon>Autobranchia</taxon>
        <taxon>Pteriomorphia</taxon>
        <taxon>Pterioida</taxon>
        <taxon>Pterioidea</taxon>
        <taxon>Pteriidae</taxon>
        <taxon>Pinctada</taxon>
    </lineage>
</organism>
<evidence type="ECO:0000313" key="4">
    <source>
        <dbReference type="EMBL" id="KAK3097283.1"/>
    </source>
</evidence>
<dbReference type="GO" id="GO:0008251">
    <property type="term" value="F:tRNA-specific adenosine deaminase activity"/>
    <property type="evidence" value="ECO:0007669"/>
    <property type="project" value="TreeGrafter"/>
</dbReference>
<gene>
    <name evidence="4" type="ORF">FSP39_008339</name>
</gene>
<reference evidence="4" key="1">
    <citation type="submission" date="2019-08" db="EMBL/GenBank/DDBJ databases">
        <title>The improved chromosome-level genome for the pearl oyster Pinctada fucata martensii using PacBio sequencing and Hi-C.</title>
        <authorList>
            <person name="Zheng Z."/>
        </authorList>
    </citation>
    <scope>NUCLEOTIDE SEQUENCE</scope>
    <source>
        <strain evidence="4">ZZ-2019</strain>
        <tissue evidence="4">Adductor muscle</tissue>
    </source>
</reference>
<dbReference type="GO" id="GO:0005730">
    <property type="term" value="C:nucleolus"/>
    <property type="evidence" value="ECO:0007669"/>
    <property type="project" value="TreeGrafter"/>
</dbReference>
<dbReference type="Pfam" id="PF00035">
    <property type="entry name" value="dsrm"/>
    <property type="match status" value="1"/>
</dbReference>
<keyword evidence="1" id="KW-0694">RNA-binding</keyword>
<dbReference type="CDD" id="cd19875">
    <property type="entry name" value="DSRM_EIF2AK2-like"/>
    <property type="match status" value="1"/>
</dbReference>
<dbReference type="GO" id="GO:0006382">
    <property type="term" value="P:adenosine to inosine editing"/>
    <property type="evidence" value="ECO:0007669"/>
    <property type="project" value="TreeGrafter"/>
</dbReference>
<accession>A0AA88Y3B1</accession>
<dbReference type="PANTHER" id="PTHR10910:SF107">
    <property type="entry name" value="DOUBLE-STRANDED RNA-SPECIFIC ADENOSINE DEAMINASE"/>
    <property type="match status" value="1"/>
</dbReference>
<dbReference type="PROSITE" id="PS50137">
    <property type="entry name" value="DS_RBD"/>
    <property type="match status" value="1"/>
</dbReference>
<sequence>MPSETAKTLYPDGKNPVQIIHEYAQTYGHDVELVINAAGTIHSPRFSCHVRLDDREFTRVNAANKQEAKFKASVHALQTLNEEGRYQPCMPNTNGSCDLEATPITFQDRIAIASHDEFEKQITKIPDNISGRKVIAAILLYNESDDSLRVIALGSGNRCIKGDSLRENGLVLNDSHAEIIARRGLKRYICQTLINGGGAGIFEFKKSTGLYHLLPHLSLHLYISTAPCGDGAVFSHNACSDTHINGGHQPTFDNDKQGQIRTKMENGEGTIPVTDDQSVQTLDGIRRGERLRTMSCSDKICRWNVLGLQGALLSQFIQPLYLKTITIGQLYNHGHLSRAVCCRVEAESRLQLPMGYEVRHPRLGTLSESPVQRNTDKTRATSINWNAADSTVEVTDGTTGLVYNTNRAWFQRRLSKKHHFGDFKRLHESFRWQGQQSITNKTYLEVKLTSVAYQQAKRNLYDSFERQGYGRWVSKPVELQQFL</sequence>
<dbReference type="GO" id="GO:0003726">
    <property type="term" value="F:double-stranded RNA adenosine deaminase activity"/>
    <property type="evidence" value="ECO:0007669"/>
    <property type="project" value="TreeGrafter"/>
</dbReference>
<dbReference type="SMART" id="SM00358">
    <property type="entry name" value="DSRM"/>
    <property type="match status" value="1"/>
</dbReference>
<dbReference type="GO" id="GO:0003725">
    <property type="term" value="F:double-stranded RNA binding"/>
    <property type="evidence" value="ECO:0007669"/>
    <property type="project" value="TreeGrafter"/>
</dbReference>
<protein>
    <submittedName>
        <fullName evidence="4">Uncharacterized protein</fullName>
    </submittedName>
</protein>
<dbReference type="InterPro" id="IPR014720">
    <property type="entry name" value="dsRBD_dom"/>
</dbReference>
<proteinExistence type="predicted"/>
<evidence type="ECO:0000259" key="3">
    <source>
        <dbReference type="PROSITE" id="PS50141"/>
    </source>
</evidence>
<evidence type="ECO:0000259" key="2">
    <source>
        <dbReference type="PROSITE" id="PS50137"/>
    </source>
</evidence>
<evidence type="ECO:0000313" key="5">
    <source>
        <dbReference type="Proteomes" id="UP001186944"/>
    </source>
</evidence>
<name>A0AA88Y3B1_PINIB</name>
<dbReference type="SUPFAM" id="SSF54768">
    <property type="entry name" value="dsRNA-binding domain-like"/>
    <property type="match status" value="1"/>
</dbReference>
<dbReference type="Gene3D" id="3.30.160.20">
    <property type="match status" value="1"/>
</dbReference>
<dbReference type="InterPro" id="IPR002466">
    <property type="entry name" value="A_deamin"/>
</dbReference>
<dbReference type="Proteomes" id="UP001186944">
    <property type="component" value="Unassembled WGS sequence"/>
</dbReference>
<dbReference type="PROSITE" id="PS50141">
    <property type="entry name" value="A_DEAMIN_EDITASE"/>
    <property type="match status" value="1"/>
</dbReference>